<feature type="region of interest" description="Disordered" evidence="8">
    <location>
        <begin position="909"/>
        <end position="939"/>
    </location>
</feature>
<feature type="region of interest" description="Disordered" evidence="8">
    <location>
        <begin position="993"/>
        <end position="1023"/>
    </location>
</feature>
<evidence type="ECO:0000256" key="8">
    <source>
        <dbReference type="SAM" id="MobiDB-lite"/>
    </source>
</evidence>
<dbReference type="PROSITE" id="PS50067">
    <property type="entry name" value="KINESIN_MOTOR_2"/>
    <property type="match status" value="1"/>
</dbReference>
<dbReference type="GO" id="GO:0005874">
    <property type="term" value="C:microtubule"/>
    <property type="evidence" value="ECO:0007669"/>
    <property type="project" value="UniProtKB-KW"/>
</dbReference>
<evidence type="ECO:0000256" key="5">
    <source>
        <dbReference type="ARBA" id="ARBA00023175"/>
    </source>
</evidence>
<accession>A0AAQ3QC91</accession>
<dbReference type="FunFam" id="3.40.850.10:FF:000111">
    <property type="entry name" value="p-loop nucleoside triphosphate hydrolase superfamily protein with CH (Calponin Homology) domain"/>
    <property type="match status" value="1"/>
</dbReference>
<dbReference type="FunFam" id="2.60.110.10:FF:000001">
    <property type="entry name" value="THAUMATIN-LIKE PROTEIN 1"/>
    <property type="match status" value="1"/>
</dbReference>
<dbReference type="InterPro" id="IPR036961">
    <property type="entry name" value="Kinesin_motor_dom_sf"/>
</dbReference>
<keyword evidence="5 6" id="KW-0505">Motor protein</keyword>
<name>A0AAQ3QC91_9LILI</name>
<feature type="coiled-coil region" evidence="7">
    <location>
        <begin position="363"/>
        <end position="408"/>
    </location>
</feature>
<dbReference type="PROSITE" id="PS50021">
    <property type="entry name" value="CH"/>
    <property type="match status" value="1"/>
</dbReference>
<dbReference type="GO" id="GO:0003777">
    <property type="term" value="F:microtubule motor activity"/>
    <property type="evidence" value="ECO:0007669"/>
    <property type="project" value="InterPro"/>
</dbReference>
<dbReference type="InterPro" id="IPR001752">
    <property type="entry name" value="Kinesin_motor_dom"/>
</dbReference>
<dbReference type="CDD" id="cd09218">
    <property type="entry name" value="TLP-PA"/>
    <property type="match status" value="1"/>
</dbReference>
<dbReference type="InterPro" id="IPR037176">
    <property type="entry name" value="Osmotin/thaumatin-like_sf"/>
</dbReference>
<dbReference type="PANTHER" id="PTHR47972:SF14">
    <property type="entry name" value="KINESIN-LIKE PROTEIN KIN-14J"/>
    <property type="match status" value="1"/>
</dbReference>
<keyword evidence="3 6" id="KW-0547">Nucleotide-binding</keyword>
<dbReference type="Gene3D" id="3.40.850.10">
    <property type="entry name" value="Kinesin motor domain"/>
    <property type="match status" value="1"/>
</dbReference>
<evidence type="ECO:0000256" key="2">
    <source>
        <dbReference type="ARBA" id="ARBA00022701"/>
    </source>
</evidence>
<feature type="binding site" evidence="6">
    <location>
        <begin position="605"/>
        <end position="612"/>
    </location>
    <ligand>
        <name>ATP</name>
        <dbReference type="ChEBI" id="CHEBI:30616"/>
    </ligand>
</feature>
<keyword evidence="9" id="KW-0472">Membrane</keyword>
<dbReference type="EMBL" id="CP136894">
    <property type="protein sequence ID" value="WOL07311.1"/>
    <property type="molecule type" value="Genomic_DNA"/>
</dbReference>
<dbReference type="InterPro" id="IPR027417">
    <property type="entry name" value="P-loop_NTPase"/>
</dbReference>
<feature type="domain" description="Kinesin motor" evidence="11">
    <location>
        <begin position="521"/>
        <end position="863"/>
    </location>
</feature>
<dbReference type="InterPro" id="IPR027640">
    <property type="entry name" value="Kinesin-like_fam"/>
</dbReference>
<feature type="coiled-coil region" evidence="7">
    <location>
        <begin position="877"/>
        <end position="907"/>
    </location>
</feature>
<keyword evidence="2" id="KW-0493">Microtubule</keyword>
<comment type="similarity">
    <text evidence="1">Belongs to the TRAFAC class myosin-kinesin ATPase superfamily. Kinesin family. KIN-14 subfamily.</text>
</comment>
<keyword evidence="7" id="KW-0175">Coiled coil</keyword>
<dbReference type="PROSITE" id="PS51367">
    <property type="entry name" value="THAUMATIN_2"/>
    <property type="match status" value="1"/>
</dbReference>
<feature type="compositionally biased region" description="Basic and acidic residues" evidence="8">
    <location>
        <begin position="925"/>
        <end position="936"/>
    </location>
</feature>
<dbReference type="Pfam" id="PF00314">
    <property type="entry name" value="Thaumatin"/>
    <property type="match status" value="1"/>
</dbReference>
<proteinExistence type="inferred from homology"/>
<evidence type="ECO:0000259" key="11">
    <source>
        <dbReference type="PROSITE" id="PS50067"/>
    </source>
</evidence>
<dbReference type="SMART" id="SM00129">
    <property type="entry name" value="KISc"/>
    <property type="match status" value="1"/>
</dbReference>
<dbReference type="SMART" id="SM00205">
    <property type="entry name" value="THN"/>
    <property type="match status" value="1"/>
</dbReference>
<dbReference type="Pfam" id="PF00225">
    <property type="entry name" value="Kinesin"/>
    <property type="match status" value="1"/>
</dbReference>
<protein>
    <submittedName>
        <fullName evidence="12">Kinesin-4-like</fullName>
    </submittedName>
</protein>
<dbReference type="Gene3D" id="2.60.110.10">
    <property type="entry name" value="Thaumatin"/>
    <property type="match status" value="1"/>
</dbReference>
<dbReference type="Gene3D" id="1.10.418.10">
    <property type="entry name" value="Calponin-like domain"/>
    <property type="match status" value="1"/>
</dbReference>
<dbReference type="Proteomes" id="UP001327560">
    <property type="component" value="Chromosome 5"/>
</dbReference>
<dbReference type="SUPFAM" id="SSF49870">
    <property type="entry name" value="Osmotin, thaumatin-like protein"/>
    <property type="match status" value="1"/>
</dbReference>
<gene>
    <name evidence="12" type="ORF">Cni_G16051</name>
</gene>
<evidence type="ECO:0000256" key="9">
    <source>
        <dbReference type="SAM" id="Phobius"/>
    </source>
</evidence>
<dbReference type="InterPro" id="IPR036872">
    <property type="entry name" value="CH_dom_sf"/>
</dbReference>
<feature type="domain" description="Calponin-homology (CH)" evidence="10">
    <location>
        <begin position="39"/>
        <end position="148"/>
    </location>
</feature>
<dbReference type="InterPro" id="IPR001715">
    <property type="entry name" value="CH_dom"/>
</dbReference>
<evidence type="ECO:0000313" key="12">
    <source>
        <dbReference type="EMBL" id="WOL07311.1"/>
    </source>
</evidence>
<keyword evidence="4 6" id="KW-0067">ATP-binding</keyword>
<evidence type="ECO:0000256" key="1">
    <source>
        <dbReference type="ARBA" id="ARBA00010899"/>
    </source>
</evidence>
<dbReference type="SMART" id="SM00033">
    <property type="entry name" value="CH"/>
    <property type="match status" value="1"/>
</dbReference>
<dbReference type="GO" id="GO:0008017">
    <property type="term" value="F:microtubule binding"/>
    <property type="evidence" value="ECO:0007669"/>
    <property type="project" value="InterPro"/>
</dbReference>
<feature type="transmembrane region" description="Helical" evidence="9">
    <location>
        <begin position="1296"/>
        <end position="1314"/>
    </location>
</feature>
<dbReference type="PROSITE" id="PS00411">
    <property type="entry name" value="KINESIN_MOTOR_1"/>
    <property type="match status" value="1"/>
</dbReference>
<evidence type="ECO:0000256" key="6">
    <source>
        <dbReference type="PROSITE-ProRule" id="PRU00283"/>
    </source>
</evidence>
<dbReference type="InterPro" id="IPR019821">
    <property type="entry name" value="Kinesin_motor_CS"/>
</dbReference>
<dbReference type="SUPFAM" id="SSF52540">
    <property type="entry name" value="P-loop containing nucleoside triphosphate hydrolases"/>
    <property type="match status" value="1"/>
</dbReference>
<keyword evidence="9" id="KW-0812">Transmembrane</keyword>
<reference evidence="12 13" key="1">
    <citation type="submission" date="2023-10" db="EMBL/GenBank/DDBJ databases">
        <title>Chromosome-scale genome assembly provides insights into flower coloration mechanisms of Canna indica.</title>
        <authorList>
            <person name="Li C."/>
        </authorList>
    </citation>
    <scope>NUCLEOTIDE SEQUENCE [LARGE SCALE GENOMIC DNA]</scope>
    <source>
        <tissue evidence="12">Flower</tissue>
    </source>
</reference>
<evidence type="ECO:0000259" key="10">
    <source>
        <dbReference type="PROSITE" id="PS50021"/>
    </source>
</evidence>
<dbReference type="PRINTS" id="PR00380">
    <property type="entry name" value="KINESINHEAVY"/>
</dbReference>
<sequence length="1315" mass="145275">MKLEAFLEMPNSGSPVDRRGQNWERQGMAARVNIDAKLAKKQREVIEWLNSLFPGLSLPLEASEEELRARLFDGTVLCGIMKKFSPGYITERRNGNFLPTGVNRLQNIRMFVSAVEQMGLPAFKVSDLEQGPLSAVVNCLLLLKDHLLGEGTGVGTPDTNVAEARVMPKDFESTSFDSLEVLMGDSISDGKNSGILEEERRKVMQLYIKPTHYFHFYVDPSTPQSHHGGRRFHEVFQLKQESYFGLTTAKISEMIKSNSLDNASTQSLLSIANGILDESAGKKNGDIPQLVACLLRKVVQEIERRIASQAEHIRKQNNIIKAREEKYLSRIRVLEALATGTSEETETEKYRIEERNKIVTEAMSRLMKEKEKNDTIISELKQELEIQKMTIEETFQHMEAKAKEYQMELEQKLGDTESLLAESQSKVKKLQSVSESKFQIWNQKEHVLQRFFDLQLQSVQDLWLSSDSIKHEVKSIQNKWCEEITNFGKQLKVLTDAAENYHSVLEENRKLYNEVQELKGNIRVYCRIRPFLPEENERQTTIEYIGENGELVIMNPAKQGKDWHKMFKFNKIFGPDSTQEEVFLDTQPLVRSVLDGYNVCIFAYGQTGSGKTYTMSGPNSGNEKEWGVNYRALNDLFHLSRKRKDTYIYEVGVQMVEIYNEQVRDLLTYDGSVKKYPFLHILFHSLDNTLGILSTSQPNGLAVPDAAMHPVKSTDDVLELMQIGHSNRAVGATALNERSSRSHSIMTVHVRGVDVKTGAPLRGSLHLVDLAGSERVDRSEVTGDRLKEAQHINKSLSALGDVIYSLSQKSAHVPYRNSKLTQVLQSSLGGHAKTLMLVQINPHTESYSETLSTLKFAERVSGVELGAAKSQKEGKDIRDLLEQIGSLKDIIARKDEEIEQLQQLKDTRLRHSNSLRHSSSSPDGKVVEHNGERSESDFQQSIDDIEHQKECQVHADSEERLSDVSSVLGMEAETDGLIAELIVSPRLLRSSEITKGKVPKTPARVPKPPLQKPGLLSPSIAKLRDPIKSPRARAARFTLANNCQHTVWPGALSGAGTAPLSTTGFVLQKGETRTVDAPAAWSGRFWGRTLCAADSSGKFSCGTGDCGSGSVECSGGGAAPPATLAEFTLNGSGGMDFYDVSLVDGYNLPMLVVPQGGAGNCSATGCLADLNGLCPTDLKVVLSTSDGGSESVACKSACEAFGSPQYCCSGEYGNPSTCKPSSYSQFFKNACPRAYSYAYDDASSTFTCAAGGDYLITFCPSTTSQKSSDSNPDASLSPTNSTMIYTGGETSAASRMAALLFPFSVAVFASYLIGF</sequence>
<dbReference type="SUPFAM" id="SSF47576">
    <property type="entry name" value="Calponin-homology domain, CH-domain"/>
    <property type="match status" value="1"/>
</dbReference>
<evidence type="ECO:0000256" key="4">
    <source>
        <dbReference type="ARBA" id="ARBA00022840"/>
    </source>
</evidence>
<dbReference type="InterPro" id="IPR017949">
    <property type="entry name" value="Thaumatin_CS"/>
</dbReference>
<dbReference type="PROSITE" id="PS00316">
    <property type="entry name" value="THAUMATIN_1"/>
    <property type="match status" value="1"/>
</dbReference>
<evidence type="ECO:0000256" key="3">
    <source>
        <dbReference type="ARBA" id="ARBA00022741"/>
    </source>
</evidence>
<keyword evidence="9" id="KW-1133">Transmembrane helix</keyword>
<dbReference type="FunFam" id="3.40.850.10:FF:000178">
    <property type="entry name" value="Kinesin-related protein3"/>
    <property type="match status" value="1"/>
</dbReference>
<keyword evidence="13" id="KW-1185">Reference proteome</keyword>
<evidence type="ECO:0000313" key="13">
    <source>
        <dbReference type="Proteomes" id="UP001327560"/>
    </source>
</evidence>
<dbReference type="PANTHER" id="PTHR47972">
    <property type="entry name" value="KINESIN-LIKE PROTEIN KLP-3"/>
    <property type="match status" value="1"/>
</dbReference>
<evidence type="ECO:0000256" key="7">
    <source>
        <dbReference type="SAM" id="Coils"/>
    </source>
</evidence>
<dbReference type="GO" id="GO:0007018">
    <property type="term" value="P:microtubule-based movement"/>
    <property type="evidence" value="ECO:0007669"/>
    <property type="project" value="InterPro"/>
</dbReference>
<dbReference type="InterPro" id="IPR001938">
    <property type="entry name" value="Thaumatin"/>
</dbReference>
<organism evidence="12 13">
    <name type="scientific">Canna indica</name>
    <name type="common">Indian-shot</name>
    <dbReference type="NCBI Taxonomy" id="4628"/>
    <lineage>
        <taxon>Eukaryota</taxon>
        <taxon>Viridiplantae</taxon>
        <taxon>Streptophyta</taxon>
        <taxon>Embryophyta</taxon>
        <taxon>Tracheophyta</taxon>
        <taxon>Spermatophyta</taxon>
        <taxon>Magnoliopsida</taxon>
        <taxon>Liliopsida</taxon>
        <taxon>Zingiberales</taxon>
        <taxon>Cannaceae</taxon>
        <taxon>Canna</taxon>
    </lineage>
</organism>
<dbReference type="Pfam" id="PF00307">
    <property type="entry name" value="CH"/>
    <property type="match status" value="1"/>
</dbReference>
<dbReference type="GO" id="GO:0005524">
    <property type="term" value="F:ATP binding"/>
    <property type="evidence" value="ECO:0007669"/>
    <property type="project" value="UniProtKB-UniRule"/>
</dbReference>